<name>K1PW84_MAGGI</name>
<dbReference type="CDD" id="cd19757">
    <property type="entry name" value="Bbox1"/>
    <property type="match status" value="1"/>
</dbReference>
<evidence type="ECO:0000256" key="3">
    <source>
        <dbReference type="ARBA" id="ARBA00022771"/>
    </source>
</evidence>
<dbReference type="AlphaFoldDB" id="K1PW84"/>
<reference evidence="5" key="1">
    <citation type="journal article" date="2012" name="Nature">
        <title>The oyster genome reveals stress adaptation and complexity of shell formation.</title>
        <authorList>
            <person name="Zhang G."/>
            <person name="Fang X."/>
            <person name="Guo X."/>
            <person name="Li L."/>
            <person name="Luo R."/>
            <person name="Xu F."/>
            <person name="Yang P."/>
            <person name="Zhang L."/>
            <person name="Wang X."/>
            <person name="Qi H."/>
            <person name="Xiong Z."/>
            <person name="Que H."/>
            <person name="Xie Y."/>
            <person name="Holland P.W."/>
            <person name="Paps J."/>
            <person name="Zhu Y."/>
            <person name="Wu F."/>
            <person name="Chen Y."/>
            <person name="Wang J."/>
            <person name="Peng C."/>
            <person name="Meng J."/>
            <person name="Yang L."/>
            <person name="Liu J."/>
            <person name="Wen B."/>
            <person name="Zhang N."/>
            <person name="Huang Z."/>
            <person name="Zhu Q."/>
            <person name="Feng Y."/>
            <person name="Mount A."/>
            <person name="Hedgecock D."/>
            <person name="Xu Z."/>
            <person name="Liu Y."/>
            <person name="Domazet-Loso T."/>
            <person name="Du Y."/>
            <person name="Sun X."/>
            <person name="Zhang S."/>
            <person name="Liu B."/>
            <person name="Cheng P."/>
            <person name="Jiang X."/>
            <person name="Li J."/>
            <person name="Fan D."/>
            <person name="Wang W."/>
            <person name="Fu W."/>
            <person name="Wang T."/>
            <person name="Wang B."/>
            <person name="Zhang J."/>
            <person name="Peng Z."/>
            <person name="Li Y."/>
            <person name="Li N."/>
            <person name="Wang J."/>
            <person name="Chen M."/>
            <person name="He Y."/>
            <person name="Tan F."/>
            <person name="Song X."/>
            <person name="Zheng Q."/>
            <person name="Huang R."/>
            <person name="Yang H."/>
            <person name="Du X."/>
            <person name="Chen L."/>
            <person name="Yang M."/>
            <person name="Gaffney P.M."/>
            <person name="Wang S."/>
            <person name="Luo L."/>
            <person name="She Z."/>
            <person name="Ming Y."/>
            <person name="Huang W."/>
            <person name="Zhang S."/>
            <person name="Huang B."/>
            <person name="Zhang Y."/>
            <person name="Qu T."/>
            <person name="Ni P."/>
            <person name="Miao G."/>
            <person name="Wang J."/>
            <person name="Wang Q."/>
            <person name="Steinberg C.E."/>
            <person name="Wang H."/>
            <person name="Li N."/>
            <person name="Qian L."/>
            <person name="Zhang G."/>
            <person name="Li Y."/>
            <person name="Yang H."/>
            <person name="Liu X."/>
            <person name="Wang J."/>
            <person name="Yin Y."/>
            <person name="Wang J."/>
        </authorList>
    </citation>
    <scope>NUCLEOTIDE SEQUENCE [LARGE SCALE GENOMIC DNA]</scope>
    <source>
        <strain evidence="5">05x7-T-G4-1.051#20</strain>
    </source>
</reference>
<dbReference type="InterPro" id="IPR011042">
    <property type="entry name" value="6-blade_b-propeller_TolB-like"/>
</dbReference>
<dbReference type="Gene3D" id="2.120.10.30">
    <property type="entry name" value="TolB, C-terminal domain"/>
    <property type="match status" value="1"/>
</dbReference>
<dbReference type="PANTHER" id="PTHR25462:SF296">
    <property type="entry name" value="MEIOTIC P26, ISOFORM F"/>
    <property type="match status" value="1"/>
</dbReference>
<dbReference type="InterPro" id="IPR047153">
    <property type="entry name" value="TRIM45/56/19-like"/>
</dbReference>
<accession>K1PW84</accession>
<dbReference type="Pfam" id="PF13445">
    <property type="entry name" value="zf-RING_UBOX"/>
    <property type="match status" value="1"/>
</dbReference>
<dbReference type="PANTHER" id="PTHR25462">
    <property type="entry name" value="BONUS, ISOFORM C-RELATED"/>
    <property type="match status" value="1"/>
</dbReference>
<keyword evidence="1" id="KW-0597">Phosphoprotein</keyword>
<keyword evidence="3" id="KW-0863">Zinc-finger</keyword>
<dbReference type="SUPFAM" id="SSF57850">
    <property type="entry name" value="RING/U-box"/>
    <property type="match status" value="1"/>
</dbReference>
<dbReference type="Gene3D" id="3.30.40.10">
    <property type="entry name" value="Zinc/RING finger domain, C3HC4 (zinc finger)"/>
    <property type="match status" value="1"/>
</dbReference>
<dbReference type="InterPro" id="IPR017907">
    <property type="entry name" value="Znf_RING_CS"/>
</dbReference>
<dbReference type="HOGENOM" id="CLU_008645_6_0_1"/>
<dbReference type="Gene3D" id="3.30.160.60">
    <property type="entry name" value="Classic Zinc Finger"/>
    <property type="match status" value="1"/>
</dbReference>
<gene>
    <name evidence="5" type="ORF">CGI_10019647</name>
</gene>
<keyword evidence="2" id="KW-0479">Metal-binding</keyword>
<evidence type="ECO:0000256" key="4">
    <source>
        <dbReference type="ARBA" id="ARBA00022833"/>
    </source>
</evidence>
<evidence type="ECO:0000256" key="1">
    <source>
        <dbReference type="ARBA" id="ARBA00022553"/>
    </source>
</evidence>
<dbReference type="InterPro" id="IPR001841">
    <property type="entry name" value="Znf_RING"/>
</dbReference>
<dbReference type="SMART" id="SM00184">
    <property type="entry name" value="RING"/>
    <property type="match status" value="1"/>
</dbReference>
<dbReference type="SUPFAM" id="SSF63829">
    <property type="entry name" value="Calcium-dependent phosphotriesterase"/>
    <property type="match status" value="1"/>
</dbReference>
<dbReference type="PROSITE" id="PS50119">
    <property type="entry name" value="ZF_BBOX"/>
    <property type="match status" value="1"/>
</dbReference>
<protein>
    <submittedName>
        <fullName evidence="5">Tripartite motif-containing protein 56</fullName>
    </submittedName>
</protein>
<dbReference type="GO" id="GO:0008270">
    <property type="term" value="F:zinc ion binding"/>
    <property type="evidence" value="ECO:0007669"/>
    <property type="project" value="UniProtKB-KW"/>
</dbReference>
<dbReference type="EMBL" id="JH818284">
    <property type="protein sequence ID" value="EKC23279.1"/>
    <property type="molecule type" value="Genomic_DNA"/>
</dbReference>
<sequence length="630" mass="71008">MATSSHYDANADFTVCPVCLDKFQTPRSLPCSHTFCHRCLSAHIESSCHDSDPAFGFPCPVCRVFVPAPGILRQYPTQDWASRFPENSFLSACIRKQVSPSDTTCGPCEILGEHGIRAESWCIECEDSICEKCVQRHNMFKALQSHKILPITNFETDIVKFLEKSQKTFKRLCEKHEERNIELICDLHQIGCCSLCIVNEHKQCETFSTFSEAAEKGSDETKLKVVQEMKYILSKVETIIQKGKQNIFDVDDETDTCSEKIKNMIEEMVVGLRNLEETYLNQLAEVSKDVRQKLEGSIRSLEQRKMYLTHWLDELSKDAPTQTKEELVTKCLNAKQILKAVKSLPLIQKKLGISAEVSSVIEKLNSLGTLFSAKITEKNIDFNDIQHATFVEIAKFSIPGSDINGGGFLPSGQLLLCDYSSEKCIVCSEDGTFIQEIPLSGAPWDAYFESDGRTLVTIPDEKAVVVLQENTLAIEKTIDLSCKCGGIAKRQGRYLIGTEKSIEEFTSDFIHLESRVKNITYDIAVDNDGFVVFGDCGKPIITKENPSLNYKRLFTYRNVEPYGLAIDNNGFIFVNGKDSGKIHILSDDGHCLKIFDIDSPQCIKFKKNSQRFFVANTEGIVKIYETTWYI</sequence>
<dbReference type="PROSITE" id="PS50089">
    <property type="entry name" value="ZF_RING_2"/>
    <property type="match status" value="1"/>
</dbReference>
<evidence type="ECO:0000313" key="5">
    <source>
        <dbReference type="EMBL" id="EKC23279.1"/>
    </source>
</evidence>
<keyword evidence="4" id="KW-0862">Zinc</keyword>
<dbReference type="InParanoid" id="K1PW84"/>
<dbReference type="InterPro" id="IPR000315">
    <property type="entry name" value="Znf_B-box"/>
</dbReference>
<evidence type="ECO:0000256" key="2">
    <source>
        <dbReference type="ARBA" id="ARBA00022723"/>
    </source>
</evidence>
<dbReference type="PROSITE" id="PS00518">
    <property type="entry name" value="ZF_RING_1"/>
    <property type="match status" value="1"/>
</dbReference>
<dbReference type="InterPro" id="IPR027370">
    <property type="entry name" value="Znf-RING_euk"/>
</dbReference>
<organism evidence="5">
    <name type="scientific">Magallana gigas</name>
    <name type="common">Pacific oyster</name>
    <name type="synonym">Crassostrea gigas</name>
    <dbReference type="NCBI Taxonomy" id="29159"/>
    <lineage>
        <taxon>Eukaryota</taxon>
        <taxon>Metazoa</taxon>
        <taxon>Spiralia</taxon>
        <taxon>Lophotrochozoa</taxon>
        <taxon>Mollusca</taxon>
        <taxon>Bivalvia</taxon>
        <taxon>Autobranchia</taxon>
        <taxon>Pteriomorphia</taxon>
        <taxon>Ostreida</taxon>
        <taxon>Ostreoidea</taxon>
        <taxon>Ostreidae</taxon>
        <taxon>Magallana</taxon>
    </lineage>
</organism>
<dbReference type="InterPro" id="IPR013083">
    <property type="entry name" value="Znf_RING/FYVE/PHD"/>
</dbReference>
<proteinExistence type="predicted"/>